<dbReference type="GO" id="GO:0009279">
    <property type="term" value="C:cell outer membrane"/>
    <property type="evidence" value="ECO:0007669"/>
    <property type="project" value="UniProtKB-SubCell"/>
</dbReference>
<dbReference type="InterPro" id="IPR051906">
    <property type="entry name" value="TolC-like"/>
</dbReference>
<evidence type="ECO:0000256" key="7">
    <source>
        <dbReference type="ARBA" id="ARBA00023237"/>
    </source>
</evidence>
<reference evidence="9 10" key="1">
    <citation type="journal article" date="2018" name="Genome Announc.">
        <title>Genome Sequence of Geothermobacter sp. HR-1 Iron Reducer from the Loihi Seamount.</title>
        <authorList>
            <person name="Smith H."/>
            <person name="Abuyen K."/>
            <person name="Tremblay J."/>
            <person name="Savalia P."/>
            <person name="Perez-Rodriguez I."/>
            <person name="Emerson D."/>
            <person name="Tully B."/>
            <person name="Amend J."/>
        </authorList>
    </citation>
    <scope>NUCLEOTIDE SEQUENCE [LARGE SCALE GENOMIC DNA]</scope>
    <source>
        <strain evidence="9 10">HR-1</strain>
    </source>
</reference>
<keyword evidence="3" id="KW-0813">Transport</keyword>
<proteinExistence type="inferred from homology"/>
<evidence type="ECO:0000256" key="2">
    <source>
        <dbReference type="ARBA" id="ARBA00007613"/>
    </source>
</evidence>
<dbReference type="PANTHER" id="PTHR30026:SF20">
    <property type="entry name" value="OUTER MEMBRANE PROTEIN TOLC"/>
    <property type="match status" value="1"/>
</dbReference>
<keyword evidence="4" id="KW-1134">Transmembrane beta strand</keyword>
<dbReference type="InterPro" id="IPR003423">
    <property type="entry name" value="OMP_efflux"/>
</dbReference>
<evidence type="ECO:0000256" key="8">
    <source>
        <dbReference type="SAM" id="SignalP"/>
    </source>
</evidence>
<evidence type="ECO:0000256" key="4">
    <source>
        <dbReference type="ARBA" id="ARBA00022452"/>
    </source>
</evidence>
<evidence type="ECO:0000256" key="1">
    <source>
        <dbReference type="ARBA" id="ARBA00004442"/>
    </source>
</evidence>
<dbReference type="GO" id="GO:0015562">
    <property type="term" value="F:efflux transmembrane transporter activity"/>
    <property type="evidence" value="ECO:0007669"/>
    <property type="project" value="InterPro"/>
</dbReference>
<sequence length="445" mass="49642">MNRSRGPGILSLFCLLALFLPAAPGRAFTLDDCVELALRNNPGLQKQRMGPDLAQTDLSARKGLRFGRLDAVSSYTHYNLPRTLVPLTPGAIFANPAGVATTEDLFTVGIIYEIQLFTGFAQTRSIEAAALQKELADATLRLSREQLVYNVKTLYVNILSFQAREKAQRTYVESLQRLHEQISREFRLGKKARVDQLKAAAELEAAKAELAGTGANIAATKAALESLLNLDRLPPLEEIKLSPESVTAAQEQLVARLKDTSRLRIARLARLRNARLADKETSALYPQIVLNAGYGQNFGPNDSSHPDSGDWNNHEVWQVGLNLKWNIFDFGNTRNRLAKARIVEQQSRYQETETLLELKRAVSEAVTKINAAVSDYLSARTELELTRQTAQIEQVRYDRGAATLNDLLYARARHLLAESRFIAAGYTYEVANFHLEYLLETGDQK</sequence>
<name>A0A2K2HB73_9BACT</name>
<evidence type="ECO:0008006" key="11">
    <source>
        <dbReference type="Google" id="ProtNLM"/>
    </source>
</evidence>
<comment type="similarity">
    <text evidence="2">Belongs to the outer membrane factor (OMF) (TC 1.B.17) family.</text>
</comment>
<keyword evidence="7" id="KW-0998">Cell outer membrane</keyword>
<dbReference type="OrthoDB" id="13803at2"/>
<comment type="subcellular location">
    <subcellularLocation>
        <location evidence="1">Cell outer membrane</location>
    </subcellularLocation>
</comment>
<keyword evidence="8" id="KW-0732">Signal</keyword>
<evidence type="ECO:0000313" key="10">
    <source>
        <dbReference type="Proteomes" id="UP000236340"/>
    </source>
</evidence>
<dbReference type="Gene3D" id="1.20.1600.10">
    <property type="entry name" value="Outer membrane efflux proteins (OEP)"/>
    <property type="match status" value="1"/>
</dbReference>
<dbReference type="EMBL" id="PPFX01000011">
    <property type="protein sequence ID" value="PNU20552.1"/>
    <property type="molecule type" value="Genomic_DNA"/>
</dbReference>
<keyword evidence="5" id="KW-0812">Transmembrane</keyword>
<evidence type="ECO:0000313" key="9">
    <source>
        <dbReference type="EMBL" id="PNU20552.1"/>
    </source>
</evidence>
<dbReference type="RefSeq" id="WP_103114983.1">
    <property type="nucleotide sequence ID" value="NZ_PPFX01000011.1"/>
</dbReference>
<comment type="caution">
    <text evidence="9">The sequence shown here is derived from an EMBL/GenBank/DDBJ whole genome shotgun (WGS) entry which is preliminary data.</text>
</comment>
<accession>A0A2K2HB73</accession>
<evidence type="ECO:0000256" key="6">
    <source>
        <dbReference type="ARBA" id="ARBA00023136"/>
    </source>
</evidence>
<dbReference type="Proteomes" id="UP000236340">
    <property type="component" value="Unassembled WGS sequence"/>
</dbReference>
<evidence type="ECO:0000256" key="5">
    <source>
        <dbReference type="ARBA" id="ARBA00022692"/>
    </source>
</evidence>
<keyword evidence="6" id="KW-0472">Membrane</keyword>
<organism evidence="9 10">
    <name type="scientific">Geothermobacter hydrogeniphilus</name>
    <dbReference type="NCBI Taxonomy" id="1969733"/>
    <lineage>
        <taxon>Bacteria</taxon>
        <taxon>Pseudomonadati</taxon>
        <taxon>Thermodesulfobacteriota</taxon>
        <taxon>Desulfuromonadia</taxon>
        <taxon>Desulfuromonadales</taxon>
        <taxon>Geothermobacteraceae</taxon>
        <taxon>Geothermobacter</taxon>
    </lineage>
</organism>
<dbReference type="AlphaFoldDB" id="A0A2K2HB73"/>
<gene>
    <name evidence="9" type="ORF">C2E25_06655</name>
</gene>
<dbReference type="SUPFAM" id="SSF56954">
    <property type="entry name" value="Outer membrane efflux proteins (OEP)"/>
    <property type="match status" value="1"/>
</dbReference>
<protein>
    <recommendedName>
        <fullName evidence="11">Outer membrane protein TolC</fullName>
    </recommendedName>
</protein>
<dbReference type="GO" id="GO:1990281">
    <property type="term" value="C:efflux pump complex"/>
    <property type="evidence" value="ECO:0007669"/>
    <property type="project" value="TreeGrafter"/>
</dbReference>
<dbReference type="PANTHER" id="PTHR30026">
    <property type="entry name" value="OUTER MEMBRANE PROTEIN TOLC"/>
    <property type="match status" value="1"/>
</dbReference>
<dbReference type="Pfam" id="PF02321">
    <property type="entry name" value="OEP"/>
    <property type="match status" value="2"/>
</dbReference>
<feature type="signal peptide" evidence="8">
    <location>
        <begin position="1"/>
        <end position="22"/>
    </location>
</feature>
<feature type="chain" id="PRO_5014340374" description="Outer membrane protein TolC" evidence="8">
    <location>
        <begin position="23"/>
        <end position="445"/>
    </location>
</feature>
<evidence type="ECO:0000256" key="3">
    <source>
        <dbReference type="ARBA" id="ARBA00022448"/>
    </source>
</evidence>
<dbReference type="GO" id="GO:0015288">
    <property type="term" value="F:porin activity"/>
    <property type="evidence" value="ECO:0007669"/>
    <property type="project" value="TreeGrafter"/>
</dbReference>